<dbReference type="PANTHER" id="PTHR23524">
    <property type="entry name" value="TRANSPORTER, PUTATIVE (AFU_ORTHOLOGUE AFUA_8G04850)-RELATED"/>
    <property type="match status" value="1"/>
</dbReference>
<dbReference type="STRING" id="1432307.W9CU66"/>
<feature type="compositionally biased region" description="Low complexity" evidence="2">
    <location>
        <begin position="490"/>
        <end position="500"/>
    </location>
</feature>
<feature type="transmembrane region" description="Helical" evidence="3">
    <location>
        <begin position="206"/>
        <end position="228"/>
    </location>
</feature>
<keyword evidence="3" id="KW-1133">Transmembrane helix</keyword>
<name>W9CU66_SCLBF</name>
<evidence type="ECO:0000256" key="2">
    <source>
        <dbReference type="SAM" id="MobiDB-lite"/>
    </source>
</evidence>
<feature type="transmembrane region" description="Helical" evidence="3">
    <location>
        <begin position="327"/>
        <end position="350"/>
    </location>
</feature>
<dbReference type="InterPro" id="IPR011701">
    <property type="entry name" value="MFS"/>
</dbReference>
<dbReference type="CDD" id="cd06174">
    <property type="entry name" value="MFS"/>
    <property type="match status" value="1"/>
</dbReference>
<gene>
    <name evidence="4" type="ORF">SBOR_1586</name>
</gene>
<proteinExistence type="predicted"/>
<feature type="transmembrane region" description="Helical" evidence="3">
    <location>
        <begin position="524"/>
        <end position="546"/>
    </location>
</feature>
<feature type="transmembrane region" description="Helical" evidence="3">
    <location>
        <begin position="558"/>
        <end position="578"/>
    </location>
</feature>
<evidence type="ECO:0000256" key="1">
    <source>
        <dbReference type="ARBA" id="ARBA00004141"/>
    </source>
</evidence>
<evidence type="ECO:0000256" key="3">
    <source>
        <dbReference type="SAM" id="Phobius"/>
    </source>
</evidence>
<feature type="transmembrane region" description="Helical" evidence="3">
    <location>
        <begin position="448"/>
        <end position="470"/>
    </location>
</feature>
<comment type="caution">
    <text evidence="4">The sequence shown here is derived from an EMBL/GenBank/DDBJ whole genome shotgun (WGS) entry which is preliminary data.</text>
</comment>
<keyword evidence="3" id="KW-0472">Membrane</keyword>
<accession>W9CU66</accession>
<dbReference type="Pfam" id="PF07690">
    <property type="entry name" value="MFS_1"/>
    <property type="match status" value="1"/>
</dbReference>
<evidence type="ECO:0000313" key="5">
    <source>
        <dbReference type="Proteomes" id="UP000019487"/>
    </source>
</evidence>
<sequence length="588" mass="62385">MPILSRYLPFASKTTDTQAVTYLLAVCLFSISFLVFLNSSVSFVITDLIGIKDGVGDLVGTLGFADELVALLACPAWGILSDRVGVRVVCVLGYAIVGLALILFVQAKNVFPQLLLARLFFSVGGAATATMVTAILPSMTARKTDNSESSPNLRSALPENVRHSIATESIDSEITITPTNYNGRRGSYPGDHSKTMKQSGSSPPRLAGLVGVFTGCGALVALIAFLPLPAQFSRMKGVSQGQAVADSFYVVGVVSLMVSCFCFIGLRGLAGEEGKGWRLLLGRPVVRDTAEVVYSHHGREDTEKFQPYWKLITDSTILGFKDAQIGLGYLGGFVARASSVGISLFIPLYINSYFIGHGFCQGSPNDPSPELKKECRRAYVLAAELTGASQLIALLCAPLFGYLSDRYRRFNIPLLVASVFGIIGYIGFAQLASPEPQNIDGRGGSPVVFIMVALIGISQIGAIVCSLGLLGRGVLGDEGGYNLSSQLQDAASDADPNSSDTTETAPLIASPSLRKPSSRNHLKGSIAGVYSLSGGAAILLLTKLGGYLFDNLSTGAPFYMMAVFNVILLVIGIGAGVYREIRTAQMHR</sequence>
<feature type="transmembrane region" description="Helical" evidence="3">
    <location>
        <begin position="248"/>
        <end position="270"/>
    </location>
</feature>
<comment type="subcellular location">
    <subcellularLocation>
        <location evidence="1">Membrane</location>
        <topology evidence="1">Multi-pass membrane protein</topology>
    </subcellularLocation>
</comment>
<feature type="transmembrane region" description="Helical" evidence="3">
    <location>
        <begin position="20"/>
        <end position="46"/>
    </location>
</feature>
<organism evidence="4 5">
    <name type="scientific">Sclerotinia borealis (strain F-4128)</name>
    <dbReference type="NCBI Taxonomy" id="1432307"/>
    <lineage>
        <taxon>Eukaryota</taxon>
        <taxon>Fungi</taxon>
        <taxon>Dikarya</taxon>
        <taxon>Ascomycota</taxon>
        <taxon>Pezizomycotina</taxon>
        <taxon>Leotiomycetes</taxon>
        <taxon>Helotiales</taxon>
        <taxon>Sclerotiniaceae</taxon>
        <taxon>Sclerotinia</taxon>
    </lineage>
</organism>
<feature type="region of interest" description="Disordered" evidence="2">
    <location>
        <begin position="490"/>
        <end position="519"/>
    </location>
</feature>
<dbReference type="Proteomes" id="UP000019487">
    <property type="component" value="Unassembled WGS sequence"/>
</dbReference>
<dbReference type="InterPro" id="IPR036259">
    <property type="entry name" value="MFS_trans_sf"/>
</dbReference>
<dbReference type="EMBL" id="AYSA01000056">
    <property type="protein sequence ID" value="ESZ98055.1"/>
    <property type="molecule type" value="Genomic_DNA"/>
</dbReference>
<dbReference type="Gene3D" id="1.20.1250.20">
    <property type="entry name" value="MFS general substrate transporter like domains"/>
    <property type="match status" value="2"/>
</dbReference>
<reference evidence="4 5" key="1">
    <citation type="journal article" date="2014" name="Genome Announc.">
        <title>Draft genome sequence of Sclerotinia borealis, a psychrophilic plant pathogenic fungus.</title>
        <authorList>
            <person name="Mardanov A.V."/>
            <person name="Beletsky A.V."/>
            <person name="Kadnikov V.V."/>
            <person name="Ignatov A.N."/>
            <person name="Ravin N.V."/>
        </authorList>
    </citation>
    <scope>NUCLEOTIDE SEQUENCE [LARGE SCALE GENOMIC DNA]</scope>
    <source>
        <strain evidence="5">F-4157</strain>
    </source>
</reference>
<keyword evidence="3" id="KW-0812">Transmembrane</keyword>
<dbReference type="HOGENOM" id="CLU_033727_0_0_1"/>
<dbReference type="AlphaFoldDB" id="W9CU66"/>
<dbReference type="OrthoDB" id="18110at2759"/>
<keyword evidence="5" id="KW-1185">Reference proteome</keyword>
<feature type="transmembrane region" description="Helical" evidence="3">
    <location>
        <begin position="116"/>
        <end position="136"/>
    </location>
</feature>
<dbReference type="PANTHER" id="PTHR23524:SF1">
    <property type="entry name" value="MRH DOMAIN-CONTAINING PROTEIN-RELATED"/>
    <property type="match status" value="1"/>
</dbReference>
<feature type="transmembrane region" description="Helical" evidence="3">
    <location>
        <begin position="410"/>
        <end position="428"/>
    </location>
</feature>
<feature type="transmembrane region" description="Helical" evidence="3">
    <location>
        <begin position="84"/>
        <end position="104"/>
    </location>
</feature>
<feature type="region of interest" description="Disordered" evidence="2">
    <location>
        <begin position="181"/>
        <end position="201"/>
    </location>
</feature>
<evidence type="ECO:0000313" key="4">
    <source>
        <dbReference type="EMBL" id="ESZ98055.1"/>
    </source>
</evidence>
<evidence type="ECO:0008006" key="6">
    <source>
        <dbReference type="Google" id="ProtNLM"/>
    </source>
</evidence>
<dbReference type="GO" id="GO:0016020">
    <property type="term" value="C:membrane"/>
    <property type="evidence" value="ECO:0007669"/>
    <property type="project" value="UniProtKB-SubCell"/>
</dbReference>
<feature type="transmembrane region" description="Helical" evidence="3">
    <location>
        <begin position="378"/>
        <end position="403"/>
    </location>
</feature>
<feature type="transmembrane region" description="Helical" evidence="3">
    <location>
        <begin position="58"/>
        <end position="77"/>
    </location>
</feature>
<protein>
    <recommendedName>
        <fullName evidence="6">MFS transporter</fullName>
    </recommendedName>
</protein>
<dbReference type="GO" id="GO:0022857">
    <property type="term" value="F:transmembrane transporter activity"/>
    <property type="evidence" value="ECO:0007669"/>
    <property type="project" value="InterPro"/>
</dbReference>
<dbReference type="SUPFAM" id="SSF103473">
    <property type="entry name" value="MFS general substrate transporter"/>
    <property type="match status" value="2"/>
</dbReference>